<dbReference type="RefSeq" id="WP_036165157.1">
    <property type="nucleotide sequence ID" value="NZ_JRKJ01000002.1"/>
</dbReference>
<keyword evidence="2" id="KW-1185">Reference proteome</keyword>
<comment type="caution">
    <text evidence="1">The sequence shown here is derived from an EMBL/GenBank/DDBJ whole genome shotgun (WGS) entry which is preliminary data.</text>
</comment>
<dbReference type="Proteomes" id="UP000030518">
    <property type="component" value="Unassembled WGS sequence"/>
</dbReference>
<evidence type="ECO:0000313" key="1">
    <source>
        <dbReference type="EMBL" id="KGQ20615.1"/>
    </source>
</evidence>
<proteinExistence type="predicted"/>
<gene>
    <name evidence="1" type="ORF">LF41_1152</name>
</gene>
<reference evidence="1 2" key="1">
    <citation type="submission" date="2014-09" db="EMBL/GenBank/DDBJ databases">
        <title>Genome sequences of Lysobacter dokdonensis DS-58.</title>
        <authorList>
            <person name="Kim J.F."/>
            <person name="Kwak M.-J."/>
        </authorList>
    </citation>
    <scope>NUCLEOTIDE SEQUENCE [LARGE SCALE GENOMIC DNA]</scope>
    <source>
        <strain evidence="1 2">DS-58</strain>
    </source>
</reference>
<evidence type="ECO:0000313" key="2">
    <source>
        <dbReference type="Proteomes" id="UP000030518"/>
    </source>
</evidence>
<dbReference type="AlphaFoldDB" id="A0A0A2WQQ9"/>
<sequence length="64" mass="7947">MDEKHLLEQAEEVSFFVQTLQSVWHNEPWEEVEPYAERAWRQVTRLGNNWPWSTVRDFVRESWR</sequence>
<name>A0A0A2WQQ9_9GAMM</name>
<accession>A0A0A2WQQ9</accession>
<organism evidence="1 2">
    <name type="scientific">Lysobacter dokdonensis DS-58</name>
    <dbReference type="NCBI Taxonomy" id="1300345"/>
    <lineage>
        <taxon>Bacteria</taxon>
        <taxon>Pseudomonadati</taxon>
        <taxon>Pseudomonadota</taxon>
        <taxon>Gammaproteobacteria</taxon>
        <taxon>Lysobacterales</taxon>
        <taxon>Lysobacteraceae</taxon>
        <taxon>Noviluteimonas</taxon>
    </lineage>
</organism>
<protein>
    <submittedName>
        <fullName evidence="1">Uncharacterized protein</fullName>
    </submittedName>
</protein>
<dbReference type="EMBL" id="JRKJ01000002">
    <property type="protein sequence ID" value="KGQ20615.1"/>
    <property type="molecule type" value="Genomic_DNA"/>
</dbReference>